<keyword evidence="1" id="KW-0597">Phosphoprotein</keyword>
<dbReference type="FunFam" id="1.10.10.10:FF:000216">
    <property type="entry name" value="DNA-binding response regulator"/>
    <property type="match status" value="1"/>
</dbReference>
<keyword evidence="10" id="KW-1185">Reference proteome</keyword>
<evidence type="ECO:0000256" key="5">
    <source>
        <dbReference type="ARBA" id="ARBA00023159"/>
    </source>
</evidence>
<dbReference type="Proteomes" id="UP000241595">
    <property type="component" value="Unassembled WGS sequence"/>
</dbReference>
<accession>A0A2U3N7Q8</accession>
<dbReference type="SUPFAM" id="SSF46894">
    <property type="entry name" value="C-terminal effector domain of the bipartite response regulators"/>
    <property type="match status" value="1"/>
</dbReference>
<dbReference type="Gene3D" id="3.40.50.2300">
    <property type="match status" value="1"/>
</dbReference>
<dbReference type="GO" id="GO:0032993">
    <property type="term" value="C:protein-DNA complex"/>
    <property type="evidence" value="ECO:0007669"/>
    <property type="project" value="TreeGrafter"/>
</dbReference>
<dbReference type="GO" id="GO:0000156">
    <property type="term" value="F:phosphorelay response regulator activity"/>
    <property type="evidence" value="ECO:0007669"/>
    <property type="project" value="TreeGrafter"/>
</dbReference>
<keyword evidence="3" id="KW-0805">Transcription regulation</keyword>
<dbReference type="InterPro" id="IPR039420">
    <property type="entry name" value="WalR-like"/>
</dbReference>
<dbReference type="RefSeq" id="WP_077098388.1">
    <property type="nucleotide sequence ID" value="NZ_LT717699.1"/>
</dbReference>
<dbReference type="InterPro" id="IPR049170">
    <property type="entry name" value="GlnR_N"/>
</dbReference>
<proteinExistence type="predicted"/>
<dbReference type="PANTHER" id="PTHR48111">
    <property type="entry name" value="REGULATOR OF RPOS"/>
    <property type="match status" value="1"/>
</dbReference>
<sequence>MSLDVLLLTEVDDFETALPTLNSFAPTVRRVPLTAGVDGHRGSADVAIVDARADLEAARSACRRLASDAPSTAVVAMVAPADFPAVDVDWHVDDVLLPAAGADELQARLRLAISRRRSAMDGTLKFGDLLLHPGSFTGSLDGVDLGLTLTEFKLLNFLVQHAGRAFTRTRLMHEVWGYDCNGRVRTVDVHVRRLRAKLGPEHESMVDTVRGVGYMAATPPHPEWVLRGSTLAPLWTSATRPVTDPVAH</sequence>
<organism evidence="9 10">
    <name type="scientific">Mycobacterium terramassiliense</name>
    <dbReference type="NCBI Taxonomy" id="1841859"/>
    <lineage>
        <taxon>Bacteria</taxon>
        <taxon>Bacillati</taxon>
        <taxon>Actinomycetota</taxon>
        <taxon>Actinomycetes</taxon>
        <taxon>Mycobacteriales</taxon>
        <taxon>Mycobacteriaceae</taxon>
        <taxon>Mycobacterium</taxon>
    </lineage>
</organism>
<keyword evidence="6" id="KW-0804">Transcription</keyword>
<dbReference type="EMBL" id="FTRV01000010">
    <property type="protein sequence ID" value="SPM27510.1"/>
    <property type="molecule type" value="Genomic_DNA"/>
</dbReference>
<dbReference type="PROSITE" id="PS51755">
    <property type="entry name" value="OMPR_PHOB"/>
    <property type="match status" value="1"/>
</dbReference>
<dbReference type="InterPro" id="IPR036388">
    <property type="entry name" value="WH-like_DNA-bd_sf"/>
</dbReference>
<keyword evidence="5" id="KW-0010">Activator</keyword>
<dbReference type="PANTHER" id="PTHR48111:SF16">
    <property type="entry name" value="TRANSCRIPTIONAL REGULATORY PROTEIN GLNR"/>
    <property type="match status" value="1"/>
</dbReference>
<dbReference type="CDD" id="cd00383">
    <property type="entry name" value="trans_reg_C"/>
    <property type="match status" value="1"/>
</dbReference>
<dbReference type="GO" id="GO:0005829">
    <property type="term" value="C:cytosol"/>
    <property type="evidence" value="ECO:0007669"/>
    <property type="project" value="TreeGrafter"/>
</dbReference>
<keyword evidence="2" id="KW-0902">Two-component regulatory system</keyword>
<evidence type="ECO:0000313" key="10">
    <source>
        <dbReference type="Proteomes" id="UP000241595"/>
    </source>
</evidence>
<feature type="DNA-binding region" description="OmpR/PhoB-type" evidence="7">
    <location>
        <begin position="121"/>
        <end position="218"/>
    </location>
</feature>
<evidence type="ECO:0000256" key="1">
    <source>
        <dbReference type="ARBA" id="ARBA00022553"/>
    </source>
</evidence>
<dbReference type="AlphaFoldDB" id="A0A2U3N7Q8"/>
<protein>
    <submittedName>
        <fullName evidence="9">DNA-binding response regulator, OmpR family, contains REC and winged-helix (WHTH) domain</fullName>
    </submittedName>
</protein>
<dbReference type="GO" id="GO:0000976">
    <property type="term" value="F:transcription cis-regulatory region binding"/>
    <property type="evidence" value="ECO:0007669"/>
    <property type="project" value="TreeGrafter"/>
</dbReference>
<dbReference type="InterPro" id="IPR001867">
    <property type="entry name" value="OmpR/PhoB-type_DNA-bd"/>
</dbReference>
<evidence type="ECO:0000256" key="6">
    <source>
        <dbReference type="ARBA" id="ARBA00023163"/>
    </source>
</evidence>
<reference evidence="9 10" key="1">
    <citation type="submission" date="2017-01" db="EMBL/GenBank/DDBJ databases">
        <authorList>
            <consortium name="Urmite Genomes"/>
        </authorList>
    </citation>
    <scope>NUCLEOTIDE SEQUENCE [LARGE SCALE GENOMIC DNA]</scope>
    <source>
        <strain evidence="9 10">AB308</strain>
    </source>
</reference>
<feature type="domain" description="OmpR/PhoB-type" evidence="8">
    <location>
        <begin position="121"/>
        <end position="218"/>
    </location>
</feature>
<dbReference type="Pfam" id="PF21695">
    <property type="entry name" value="GlnR_1st"/>
    <property type="match status" value="1"/>
</dbReference>
<evidence type="ECO:0000259" key="8">
    <source>
        <dbReference type="PROSITE" id="PS51755"/>
    </source>
</evidence>
<keyword evidence="4 7" id="KW-0238">DNA-binding</keyword>
<evidence type="ECO:0000256" key="3">
    <source>
        <dbReference type="ARBA" id="ARBA00023015"/>
    </source>
</evidence>
<evidence type="ECO:0000256" key="4">
    <source>
        <dbReference type="ARBA" id="ARBA00023125"/>
    </source>
</evidence>
<evidence type="ECO:0000256" key="2">
    <source>
        <dbReference type="ARBA" id="ARBA00023012"/>
    </source>
</evidence>
<evidence type="ECO:0000313" key="9">
    <source>
        <dbReference type="EMBL" id="SPM27510.1"/>
    </source>
</evidence>
<dbReference type="InterPro" id="IPR016032">
    <property type="entry name" value="Sig_transdc_resp-reg_C-effctor"/>
</dbReference>
<evidence type="ECO:0000256" key="7">
    <source>
        <dbReference type="PROSITE-ProRule" id="PRU01091"/>
    </source>
</evidence>
<dbReference type="GO" id="GO:0006355">
    <property type="term" value="P:regulation of DNA-templated transcription"/>
    <property type="evidence" value="ECO:0007669"/>
    <property type="project" value="InterPro"/>
</dbReference>
<name>A0A2U3N7Q8_9MYCO</name>
<dbReference type="Pfam" id="PF00486">
    <property type="entry name" value="Trans_reg_C"/>
    <property type="match status" value="1"/>
</dbReference>
<dbReference type="STRING" id="1841859.GCA_900157385_00987"/>
<dbReference type="Gene3D" id="1.10.10.10">
    <property type="entry name" value="Winged helix-like DNA-binding domain superfamily/Winged helix DNA-binding domain"/>
    <property type="match status" value="1"/>
</dbReference>
<dbReference type="SMART" id="SM00862">
    <property type="entry name" value="Trans_reg_C"/>
    <property type="match status" value="1"/>
</dbReference>
<gene>
    <name evidence="9" type="ORF">MTAB308_991</name>
</gene>